<organism evidence="1 2">
    <name type="scientific">Portunus trituberculatus</name>
    <name type="common">Swimming crab</name>
    <name type="synonym">Neptunus trituberculatus</name>
    <dbReference type="NCBI Taxonomy" id="210409"/>
    <lineage>
        <taxon>Eukaryota</taxon>
        <taxon>Metazoa</taxon>
        <taxon>Ecdysozoa</taxon>
        <taxon>Arthropoda</taxon>
        <taxon>Crustacea</taxon>
        <taxon>Multicrustacea</taxon>
        <taxon>Malacostraca</taxon>
        <taxon>Eumalacostraca</taxon>
        <taxon>Eucarida</taxon>
        <taxon>Decapoda</taxon>
        <taxon>Pleocyemata</taxon>
        <taxon>Brachyura</taxon>
        <taxon>Eubrachyura</taxon>
        <taxon>Portunoidea</taxon>
        <taxon>Portunidae</taxon>
        <taxon>Portuninae</taxon>
        <taxon>Portunus</taxon>
    </lineage>
</organism>
<reference evidence="1 2" key="1">
    <citation type="submission" date="2019-05" db="EMBL/GenBank/DDBJ databases">
        <title>Another draft genome of Portunus trituberculatus and its Hox gene families provides insights of decapod evolution.</title>
        <authorList>
            <person name="Jeong J.-H."/>
            <person name="Song I."/>
            <person name="Kim S."/>
            <person name="Choi T."/>
            <person name="Kim D."/>
            <person name="Ryu S."/>
            <person name="Kim W."/>
        </authorList>
    </citation>
    <scope>NUCLEOTIDE SEQUENCE [LARGE SCALE GENOMIC DNA]</scope>
    <source>
        <tissue evidence="1">Muscle</tissue>
    </source>
</reference>
<name>A0A5B7DRG1_PORTR</name>
<evidence type="ECO:0000313" key="2">
    <source>
        <dbReference type="Proteomes" id="UP000324222"/>
    </source>
</evidence>
<evidence type="ECO:0000313" key="1">
    <source>
        <dbReference type="EMBL" id="MPC23634.1"/>
    </source>
</evidence>
<keyword evidence="2" id="KW-1185">Reference proteome</keyword>
<proteinExistence type="predicted"/>
<accession>A0A5B7DRG1</accession>
<protein>
    <submittedName>
        <fullName evidence="1">Uncharacterized protein</fullName>
    </submittedName>
</protein>
<dbReference type="Proteomes" id="UP000324222">
    <property type="component" value="Unassembled WGS sequence"/>
</dbReference>
<gene>
    <name evidence="1" type="ORF">E2C01_016692</name>
</gene>
<dbReference type="AlphaFoldDB" id="A0A5B7DRG1"/>
<comment type="caution">
    <text evidence="1">The sequence shown here is derived from an EMBL/GenBank/DDBJ whole genome shotgun (WGS) entry which is preliminary data.</text>
</comment>
<sequence>MHRTFTTFKALKLLQSKMNINIFNSLACASPRNVPPRALALLALPITMPLIPRSAHCLTQNLE</sequence>
<dbReference type="EMBL" id="VSRR010001233">
    <property type="protein sequence ID" value="MPC23634.1"/>
    <property type="molecule type" value="Genomic_DNA"/>
</dbReference>